<dbReference type="InterPro" id="IPR050445">
    <property type="entry name" value="Bact_polysacc_biosynth/exp"/>
</dbReference>
<evidence type="ECO:0000313" key="12">
    <source>
        <dbReference type="Proteomes" id="UP000306509"/>
    </source>
</evidence>
<evidence type="ECO:0000256" key="9">
    <source>
        <dbReference type="SAM" id="Phobius"/>
    </source>
</evidence>
<evidence type="ECO:0000256" key="3">
    <source>
        <dbReference type="ARBA" id="ARBA00022679"/>
    </source>
</evidence>
<reference evidence="11 12" key="1">
    <citation type="journal article" date="2019" name="Anaerobe">
        <title>Detection of Robinsoniella peoriensis in multiple bone samples of a trauma patient.</title>
        <authorList>
            <person name="Schrottner P."/>
            <person name="Hartwich K."/>
            <person name="Bunk B."/>
            <person name="Schober I."/>
            <person name="Helbig S."/>
            <person name="Rudolph W.W."/>
            <person name="Gunzer F."/>
        </authorList>
    </citation>
    <scope>NUCLEOTIDE SEQUENCE [LARGE SCALE GENOMIC DNA]</scope>
    <source>
        <strain evidence="11 12">DSM 106044</strain>
    </source>
</reference>
<evidence type="ECO:0000256" key="7">
    <source>
        <dbReference type="ARBA" id="ARBA00023137"/>
    </source>
</evidence>
<dbReference type="RefSeq" id="WP_138003411.1">
    <property type="nucleotide sequence ID" value="NZ_QGQD01000070.1"/>
</dbReference>
<dbReference type="Pfam" id="PF13614">
    <property type="entry name" value="AAA_31"/>
    <property type="match status" value="1"/>
</dbReference>
<keyword evidence="12" id="KW-1185">Reference proteome</keyword>
<dbReference type="Proteomes" id="UP000306509">
    <property type="component" value="Unassembled WGS sequence"/>
</dbReference>
<dbReference type="EC" id="2.7.10.2" evidence="2"/>
<evidence type="ECO:0000256" key="4">
    <source>
        <dbReference type="ARBA" id="ARBA00022741"/>
    </source>
</evidence>
<proteinExistence type="inferred from homology"/>
<evidence type="ECO:0000313" key="11">
    <source>
        <dbReference type="EMBL" id="TLC99353.1"/>
    </source>
</evidence>
<evidence type="ECO:0000256" key="1">
    <source>
        <dbReference type="ARBA" id="ARBA00007316"/>
    </source>
</evidence>
<feature type="transmembrane region" description="Helical" evidence="9">
    <location>
        <begin position="185"/>
        <end position="207"/>
    </location>
</feature>
<keyword evidence="3 11" id="KW-0808">Transferase</keyword>
<comment type="catalytic activity">
    <reaction evidence="8">
        <text>L-tyrosyl-[protein] + ATP = O-phospho-L-tyrosyl-[protein] + ADP + H(+)</text>
        <dbReference type="Rhea" id="RHEA:10596"/>
        <dbReference type="Rhea" id="RHEA-COMP:10136"/>
        <dbReference type="Rhea" id="RHEA-COMP:20101"/>
        <dbReference type="ChEBI" id="CHEBI:15378"/>
        <dbReference type="ChEBI" id="CHEBI:30616"/>
        <dbReference type="ChEBI" id="CHEBI:46858"/>
        <dbReference type="ChEBI" id="CHEBI:61978"/>
        <dbReference type="ChEBI" id="CHEBI:456216"/>
        <dbReference type="EC" id="2.7.10.2"/>
    </reaction>
</comment>
<dbReference type="STRING" id="180332.GCA_000797495_01022"/>
<keyword evidence="9" id="KW-0812">Transmembrane</keyword>
<dbReference type="PANTHER" id="PTHR32309:SF13">
    <property type="entry name" value="FERRIC ENTEROBACTIN TRANSPORT PROTEIN FEPE"/>
    <property type="match status" value="1"/>
</dbReference>
<organism evidence="11 12">
    <name type="scientific">Robinsoniella peoriensis</name>
    <dbReference type="NCBI Taxonomy" id="180332"/>
    <lineage>
        <taxon>Bacteria</taxon>
        <taxon>Bacillati</taxon>
        <taxon>Bacillota</taxon>
        <taxon>Clostridia</taxon>
        <taxon>Lachnospirales</taxon>
        <taxon>Lachnospiraceae</taxon>
        <taxon>Robinsoniella</taxon>
    </lineage>
</organism>
<feature type="transmembrane region" description="Helical" evidence="9">
    <location>
        <begin position="36"/>
        <end position="55"/>
    </location>
</feature>
<dbReference type="GO" id="GO:0005524">
    <property type="term" value="F:ATP binding"/>
    <property type="evidence" value="ECO:0007669"/>
    <property type="project" value="UniProtKB-KW"/>
</dbReference>
<sequence length="478" mass="54306">MQLYNDKIDIIYDDDKILDVRNFIDNMWNGLKRWKILLLLVFLMTSGGIVAVKSWNYTLLYQAKLTYVVTKTGDAATDVVITGRLSASFPDILANTGLSSDIKQKMQIKEENLPGSIRMYNTSSSNMLNVMITSADYNQANAMMEAFQETYPVYASKNVGTVELNVIDYTLATENPVNPYPQLKYILMGILSGGCCVFVLLVCYALTRKTIRRETDMKKIVNLDCLAYIPKVKEKKRTNKEVRHILISDKKVSYDFRQAIRSIQSRTAKHLKEENAKILMITSSLPSEGKTTFAVNLAQAMADEGKRVVLVDCDLRHPSIGTMLGIENSGEGLQDVIENKLELEKAVKKYRDHIMVLCAGKAREDTENVLSNPRFQEILDSLGSEYDYVVIDTPPVSFFTDASMISEYADAGIYLVRQDYVEARYVREGMEMLANSELKLVGYVLNYVEAGFLKYGYHNYYYGKSYRYYKQKVSDGDN</sequence>
<dbReference type="SUPFAM" id="SSF52540">
    <property type="entry name" value="P-loop containing nucleoside triphosphate hydrolases"/>
    <property type="match status" value="1"/>
</dbReference>
<dbReference type="PANTHER" id="PTHR32309">
    <property type="entry name" value="TYROSINE-PROTEIN KINASE"/>
    <property type="match status" value="1"/>
</dbReference>
<accession>A0A4U8Q522</accession>
<keyword evidence="4" id="KW-0547">Nucleotide-binding</keyword>
<dbReference type="EMBL" id="QGQD01000070">
    <property type="protein sequence ID" value="TLC99353.1"/>
    <property type="molecule type" value="Genomic_DNA"/>
</dbReference>
<dbReference type="NCBIfam" id="TIGR01007">
    <property type="entry name" value="eps_fam"/>
    <property type="match status" value="1"/>
</dbReference>
<keyword evidence="9" id="KW-0472">Membrane</keyword>
<feature type="domain" description="AAA" evidence="10">
    <location>
        <begin position="289"/>
        <end position="405"/>
    </location>
</feature>
<evidence type="ECO:0000259" key="10">
    <source>
        <dbReference type="Pfam" id="PF13614"/>
    </source>
</evidence>
<evidence type="ECO:0000256" key="2">
    <source>
        <dbReference type="ARBA" id="ARBA00011903"/>
    </source>
</evidence>
<evidence type="ECO:0000256" key="8">
    <source>
        <dbReference type="ARBA" id="ARBA00051245"/>
    </source>
</evidence>
<dbReference type="InterPro" id="IPR005702">
    <property type="entry name" value="Wzc-like_C"/>
</dbReference>
<keyword evidence="6" id="KW-0067">ATP-binding</keyword>
<evidence type="ECO:0000256" key="5">
    <source>
        <dbReference type="ARBA" id="ARBA00022777"/>
    </source>
</evidence>
<dbReference type="CDD" id="cd05387">
    <property type="entry name" value="BY-kinase"/>
    <property type="match status" value="1"/>
</dbReference>
<evidence type="ECO:0000256" key="6">
    <source>
        <dbReference type="ARBA" id="ARBA00022840"/>
    </source>
</evidence>
<comment type="caution">
    <text evidence="11">The sequence shown here is derived from an EMBL/GenBank/DDBJ whole genome shotgun (WGS) entry which is preliminary data.</text>
</comment>
<keyword evidence="5 11" id="KW-0418">Kinase</keyword>
<name>A0A4U8Q522_9FIRM</name>
<protein>
    <recommendedName>
        <fullName evidence="2">non-specific protein-tyrosine kinase</fullName>
        <ecNumber evidence="2">2.7.10.2</ecNumber>
    </recommendedName>
</protein>
<comment type="similarity">
    <text evidence="1">Belongs to the CpsD/CapB family.</text>
</comment>
<keyword evidence="7" id="KW-0829">Tyrosine-protein kinase</keyword>
<dbReference type="InterPro" id="IPR025669">
    <property type="entry name" value="AAA_dom"/>
</dbReference>
<gene>
    <name evidence="11" type="primary">ywqD_2</name>
    <name evidence="11" type="ORF">DSM106044_03804</name>
</gene>
<keyword evidence="9" id="KW-1133">Transmembrane helix</keyword>
<dbReference type="GO" id="GO:0004715">
    <property type="term" value="F:non-membrane spanning protein tyrosine kinase activity"/>
    <property type="evidence" value="ECO:0007669"/>
    <property type="project" value="UniProtKB-EC"/>
</dbReference>
<dbReference type="InterPro" id="IPR027417">
    <property type="entry name" value="P-loop_NTPase"/>
</dbReference>
<dbReference type="AlphaFoldDB" id="A0A4U8Q522"/>
<dbReference type="Gene3D" id="3.40.50.300">
    <property type="entry name" value="P-loop containing nucleotide triphosphate hydrolases"/>
    <property type="match status" value="1"/>
</dbReference>
<dbReference type="GO" id="GO:0005886">
    <property type="term" value="C:plasma membrane"/>
    <property type="evidence" value="ECO:0007669"/>
    <property type="project" value="TreeGrafter"/>
</dbReference>